<sequence>MSEPADGANPGAVPPSLPPERTGALVGRFLVDAAVAFVVLSAVGMVAGMAWAAWRAFQVVGQGPGPAPDAQAIAQALGQPGVLAQILMAVLGMSSAALLLYFWRRRADAGERARSRAAARRPSTWAWSLSIGLAVFAGSTLIGWLMRQAGVEPVPSNLPMVEEASQRWPLFLFVFAVVLAPAYEELLFRRVLFGRFLAAGRPWLGLVLSSLAFALVHEVPGLSGNPPLAVLQLWLVYAGMGAAFAWVYRRTGTLWSPIAAHALNNAVALYVHGLV</sequence>
<evidence type="ECO:0000256" key="1">
    <source>
        <dbReference type="SAM" id="Phobius"/>
    </source>
</evidence>
<organism evidence="3 4">
    <name type="scientific">Pseudoxanthomonas broegbernensis</name>
    <dbReference type="NCBI Taxonomy" id="83619"/>
    <lineage>
        <taxon>Bacteria</taxon>
        <taxon>Pseudomonadati</taxon>
        <taxon>Pseudomonadota</taxon>
        <taxon>Gammaproteobacteria</taxon>
        <taxon>Lysobacterales</taxon>
        <taxon>Lysobacteraceae</taxon>
        <taxon>Pseudoxanthomonas</taxon>
    </lineage>
</organism>
<feature type="transmembrane region" description="Helical" evidence="1">
    <location>
        <begin position="29"/>
        <end position="54"/>
    </location>
</feature>
<dbReference type="GO" id="GO:0008237">
    <property type="term" value="F:metallopeptidase activity"/>
    <property type="evidence" value="ECO:0007669"/>
    <property type="project" value="UniProtKB-KW"/>
</dbReference>
<reference evidence="3 4" key="1">
    <citation type="submission" date="2017-10" db="EMBL/GenBank/DDBJ databases">
        <title>Whole genome sequencing of Pseudoxanthomonas broegbernensis DSM 12573(T).</title>
        <authorList>
            <person name="Kumar S."/>
            <person name="Bansal K."/>
            <person name="Kaur A."/>
            <person name="Patil P."/>
            <person name="Sharma S."/>
            <person name="Patil P.B."/>
        </authorList>
    </citation>
    <scope>NUCLEOTIDE SEQUENCE [LARGE SCALE GENOMIC DNA]</scope>
    <source>
        <strain evidence="3 4">DSM 12573</strain>
    </source>
</reference>
<dbReference type="GO" id="GO:0004175">
    <property type="term" value="F:endopeptidase activity"/>
    <property type="evidence" value="ECO:0007669"/>
    <property type="project" value="UniProtKB-ARBA"/>
</dbReference>
<feature type="transmembrane region" description="Helical" evidence="1">
    <location>
        <begin position="166"/>
        <end position="184"/>
    </location>
</feature>
<dbReference type="InterPro" id="IPR003675">
    <property type="entry name" value="Rce1/LyrA-like_dom"/>
</dbReference>
<keyword evidence="1" id="KW-1133">Transmembrane helix</keyword>
<evidence type="ECO:0000259" key="2">
    <source>
        <dbReference type="Pfam" id="PF02517"/>
    </source>
</evidence>
<comment type="caution">
    <text evidence="3">The sequence shown here is derived from an EMBL/GenBank/DDBJ whole genome shotgun (WGS) entry which is preliminary data.</text>
</comment>
<feature type="domain" description="CAAX prenyl protease 2/Lysostaphin resistance protein A-like" evidence="2">
    <location>
        <begin position="167"/>
        <end position="267"/>
    </location>
</feature>
<feature type="transmembrane region" description="Helical" evidence="1">
    <location>
        <begin position="196"/>
        <end position="216"/>
    </location>
</feature>
<keyword evidence="3" id="KW-0645">Protease</keyword>
<proteinExistence type="predicted"/>
<dbReference type="AlphaFoldDB" id="A0A7V8GN04"/>
<keyword evidence="1" id="KW-0472">Membrane</keyword>
<dbReference type="GO" id="GO:0006508">
    <property type="term" value="P:proteolysis"/>
    <property type="evidence" value="ECO:0007669"/>
    <property type="project" value="UniProtKB-KW"/>
</dbReference>
<dbReference type="Proteomes" id="UP000462066">
    <property type="component" value="Unassembled WGS sequence"/>
</dbReference>
<keyword evidence="3" id="KW-0378">Hydrolase</keyword>
<feature type="transmembrane region" description="Helical" evidence="1">
    <location>
        <begin position="228"/>
        <end position="248"/>
    </location>
</feature>
<evidence type="ECO:0000313" key="3">
    <source>
        <dbReference type="EMBL" id="KAF1686831.1"/>
    </source>
</evidence>
<dbReference type="EMBL" id="MWIP01000004">
    <property type="protein sequence ID" value="KAF1686831.1"/>
    <property type="molecule type" value="Genomic_DNA"/>
</dbReference>
<feature type="transmembrane region" description="Helical" evidence="1">
    <location>
        <begin position="82"/>
        <end position="103"/>
    </location>
</feature>
<keyword evidence="3" id="KW-0482">Metalloprotease</keyword>
<name>A0A7V8GN04_9GAMM</name>
<dbReference type="InterPro" id="IPR052710">
    <property type="entry name" value="CAAX_protease"/>
</dbReference>
<dbReference type="PANTHER" id="PTHR36435">
    <property type="entry name" value="SLR1288 PROTEIN"/>
    <property type="match status" value="1"/>
</dbReference>
<accession>A0A7V8GN04</accession>
<keyword evidence="1" id="KW-0812">Transmembrane</keyword>
<feature type="transmembrane region" description="Helical" evidence="1">
    <location>
        <begin position="124"/>
        <end position="146"/>
    </location>
</feature>
<dbReference type="PANTHER" id="PTHR36435:SF1">
    <property type="entry name" value="CAAX AMINO TERMINAL PROTEASE FAMILY PROTEIN"/>
    <property type="match status" value="1"/>
</dbReference>
<keyword evidence="4" id="KW-1185">Reference proteome</keyword>
<dbReference type="Pfam" id="PF02517">
    <property type="entry name" value="Rce1-like"/>
    <property type="match status" value="1"/>
</dbReference>
<gene>
    <name evidence="3" type="ORF">B1992_05400</name>
</gene>
<protein>
    <submittedName>
        <fullName evidence="3">CPBP family intramembrane metalloprotease</fullName>
    </submittedName>
</protein>
<evidence type="ECO:0000313" key="4">
    <source>
        <dbReference type="Proteomes" id="UP000462066"/>
    </source>
</evidence>
<dbReference type="GO" id="GO:0080120">
    <property type="term" value="P:CAAX-box protein maturation"/>
    <property type="evidence" value="ECO:0007669"/>
    <property type="project" value="UniProtKB-ARBA"/>
</dbReference>
<dbReference type="RefSeq" id="WP_162310453.1">
    <property type="nucleotide sequence ID" value="NZ_JACHGU010000004.1"/>
</dbReference>